<feature type="transmembrane region" description="Helical" evidence="6">
    <location>
        <begin position="20"/>
        <end position="39"/>
    </location>
</feature>
<dbReference type="InterPro" id="IPR050846">
    <property type="entry name" value="TLCD"/>
</dbReference>
<comment type="subcellular location">
    <subcellularLocation>
        <location evidence="1">Membrane</location>
        <topology evidence="1">Multi-pass membrane protein</topology>
    </subcellularLocation>
</comment>
<keyword evidence="2 6" id="KW-0812">Transmembrane</keyword>
<keyword evidence="4 6" id="KW-0472">Membrane</keyword>
<evidence type="ECO:0000256" key="6">
    <source>
        <dbReference type="SAM" id="Phobius"/>
    </source>
</evidence>
<evidence type="ECO:0000256" key="2">
    <source>
        <dbReference type="ARBA" id="ARBA00022692"/>
    </source>
</evidence>
<dbReference type="PANTHER" id="PTHR13439:SF0">
    <property type="entry name" value="TOPOISOMERASE I DAMAGE AFFECTED PROTEIN 4"/>
    <property type="match status" value="1"/>
</dbReference>
<evidence type="ECO:0000313" key="8">
    <source>
        <dbReference type="EMBL" id="SUZ50907.1"/>
    </source>
</evidence>
<dbReference type="GO" id="GO:0016020">
    <property type="term" value="C:membrane"/>
    <property type="evidence" value="ECO:0007669"/>
    <property type="project" value="UniProtKB-SubCell"/>
</dbReference>
<dbReference type="InterPro" id="IPR036259">
    <property type="entry name" value="MFS_trans_sf"/>
</dbReference>
<dbReference type="SUPFAM" id="SSF103473">
    <property type="entry name" value="MFS general substrate transporter"/>
    <property type="match status" value="1"/>
</dbReference>
<reference evidence="8" key="1">
    <citation type="submission" date="2018-05" db="EMBL/GenBank/DDBJ databases">
        <authorList>
            <person name="Lanie J.A."/>
            <person name="Ng W.-L."/>
            <person name="Kazmierczak K.M."/>
            <person name="Andrzejewski T.M."/>
            <person name="Davidsen T.M."/>
            <person name="Wayne K.J."/>
            <person name="Tettelin H."/>
            <person name="Glass J.I."/>
            <person name="Rusch D."/>
            <person name="Podicherti R."/>
            <person name="Tsui H.-C.T."/>
            <person name="Winkler M.E."/>
        </authorList>
    </citation>
    <scope>NUCLEOTIDE SEQUENCE</scope>
</reference>
<feature type="domain" description="TLC" evidence="7">
    <location>
        <begin position="40"/>
        <end position="225"/>
    </location>
</feature>
<evidence type="ECO:0000256" key="5">
    <source>
        <dbReference type="SAM" id="MobiDB-lite"/>
    </source>
</evidence>
<dbReference type="GO" id="GO:0055088">
    <property type="term" value="P:lipid homeostasis"/>
    <property type="evidence" value="ECO:0007669"/>
    <property type="project" value="TreeGrafter"/>
</dbReference>
<protein>
    <recommendedName>
        <fullName evidence="7">TLC domain-containing protein</fullName>
    </recommendedName>
</protein>
<feature type="region of interest" description="Disordered" evidence="5">
    <location>
        <begin position="304"/>
        <end position="323"/>
    </location>
</feature>
<dbReference type="AlphaFoldDB" id="A0A381N8T9"/>
<keyword evidence="3 6" id="KW-1133">Transmembrane helix</keyword>
<feature type="transmembrane region" description="Helical" evidence="6">
    <location>
        <begin position="46"/>
        <end position="69"/>
    </location>
</feature>
<accession>A0A381N8T9</accession>
<sequence length="323" mass="38948">MVTLSETITIIIDLEEYQHIFYLWFSGILVVQLMFFVIFSSRFPKVISLIGLLHHIFVSLYSFIFFFFVYFMDTEKTSKYAVYPLSWSLSYLFIDILSIIGKPDYTILTKVSLLFHHIFMLILGFYAITNIASFCIFGVEILESSSVFFNFYNFVEHDKHPKLKFFLFTCFVIFFFLTRFILYPFLIGHCFENFTPFIFVIGMFFQILMVLWMFMIVKKYKNMLNQLFDKENYDPTNNFELMRIKAENINKNGPECFNCDNFGNGFKDCFVQLFSCNCCDCEVEEYNEDDSEEIELEIIRKKEERRKRKKKREEREREERESY</sequence>
<name>A0A381N8T9_9ZZZZ</name>
<dbReference type="Pfam" id="PF03798">
    <property type="entry name" value="TRAM_LAG1_CLN8"/>
    <property type="match status" value="1"/>
</dbReference>
<organism evidence="8">
    <name type="scientific">marine metagenome</name>
    <dbReference type="NCBI Taxonomy" id="408172"/>
    <lineage>
        <taxon>unclassified sequences</taxon>
        <taxon>metagenomes</taxon>
        <taxon>ecological metagenomes</taxon>
    </lineage>
</organism>
<evidence type="ECO:0000259" key="7">
    <source>
        <dbReference type="PROSITE" id="PS50922"/>
    </source>
</evidence>
<feature type="transmembrane region" description="Helical" evidence="6">
    <location>
        <begin position="165"/>
        <end position="185"/>
    </location>
</feature>
<feature type="transmembrane region" description="Helical" evidence="6">
    <location>
        <begin position="81"/>
        <end position="100"/>
    </location>
</feature>
<proteinExistence type="predicted"/>
<feature type="compositionally biased region" description="Basic and acidic residues" evidence="5">
    <location>
        <begin position="313"/>
        <end position="323"/>
    </location>
</feature>
<dbReference type="InterPro" id="IPR006634">
    <property type="entry name" value="TLC-dom"/>
</dbReference>
<dbReference type="EMBL" id="UINC01000196">
    <property type="protein sequence ID" value="SUZ50907.1"/>
    <property type="molecule type" value="Genomic_DNA"/>
</dbReference>
<dbReference type="PROSITE" id="PS50922">
    <property type="entry name" value="TLC"/>
    <property type="match status" value="1"/>
</dbReference>
<gene>
    <name evidence="8" type="ORF">METZ01_LOCUS3761</name>
</gene>
<dbReference type="GO" id="GO:0005783">
    <property type="term" value="C:endoplasmic reticulum"/>
    <property type="evidence" value="ECO:0007669"/>
    <property type="project" value="TreeGrafter"/>
</dbReference>
<feature type="transmembrane region" description="Helical" evidence="6">
    <location>
        <begin position="197"/>
        <end position="217"/>
    </location>
</feature>
<evidence type="ECO:0000256" key="3">
    <source>
        <dbReference type="ARBA" id="ARBA00022989"/>
    </source>
</evidence>
<evidence type="ECO:0000256" key="4">
    <source>
        <dbReference type="ARBA" id="ARBA00023136"/>
    </source>
</evidence>
<evidence type="ECO:0000256" key="1">
    <source>
        <dbReference type="ARBA" id="ARBA00004141"/>
    </source>
</evidence>
<dbReference type="PANTHER" id="PTHR13439">
    <property type="entry name" value="CT120 PROTEIN"/>
    <property type="match status" value="1"/>
</dbReference>